<feature type="domain" description="RING-type" evidence="17">
    <location>
        <begin position="190"/>
        <end position="234"/>
    </location>
</feature>
<dbReference type="Proteomes" id="UP001146120">
    <property type="component" value="Unassembled WGS sequence"/>
</dbReference>
<dbReference type="GO" id="GO:0043161">
    <property type="term" value="P:proteasome-mediated ubiquitin-dependent protein catabolic process"/>
    <property type="evidence" value="ECO:0007669"/>
    <property type="project" value="TreeGrafter"/>
</dbReference>
<reference evidence="19" key="2">
    <citation type="journal article" date="2023" name="Microbiol Resour">
        <title>Decontamination and Annotation of the Draft Genome Sequence of the Oomycete Lagenidium giganteum ARSEF 373.</title>
        <authorList>
            <person name="Morgan W.R."/>
            <person name="Tartar A."/>
        </authorList>
    </citation>
    <scope>NUCLEOTIDE SEQUENCE</scope>
    <source>
        <strain evidence="19">ARSEF 373</strain>
    </source>
</reference>
<feature type="region of interest" description="Disordered" evidence="15">
    <location>
        <begin position="123"/>
        <end position="153"/>
    </location>
</feature>
<evidence type="ECO:0000256" key="14">
    <source>
        <dbReference type="PROSITE-ProRule" id="PRU00175"/>
    </source>
</evidence>
<keyword evidence="20" id="KW-1185">Reference proteome</keyword>
<dbReference type="PROSITE" id="PS50089">
    <property type="entry name" value="ZF_RING_2"/>
    <property type="match status" value="1"/>
</dbReference>
<evidence type="ECO:0000256" key="6">
    <source>
        <dbReference type="ARBA" id="ARBA00022692"/>
    </source>
</evidence>
<evidence type="ECO:0000256" key="7">
    <source>
        <dbReference type="ARBA" id="ARBA00022723"/>
    </source>
</evidence>
<dbReference type="GO" id="GO:0097039">
    <property type="term" value="P:protein linear polyubiquitination"/>
    <property type="evidence" value="ECO:0007669"/>
    <property type="project" value="TreeGrafter"/>
</dbReference>
<feature type="transmembrane region" description="Helical" evidence="16">
    <location>
        <begin position="581"/>
        <end position="606"/>
    </location>
</feature>
<dbReference type="Gene3D" id="1.20.120.1750">
    <property type="match status" value="1"/>
</dbReference>
<dbReference type="Pfam" id="PF22191">
    <property type="entry name" value="IBR_1"/>
    <property type="match status" value="1"/>
</dbReference>
<comment type="caution">
    <text evidence="19">The sequence shown here is derived from an EMBL/GenBank/DDBJ whole genome shotgun (WGS) entry which is preliminary data.</text>
</comment>
<feature type="compositionally biased region" description="Polar residues" evidence="15">
    <location>
        <begin position="123"/>
        <end position="148"/>
    </location>
</feature>
<evidence type="ECO:0000259" key="18">
    <source>
        <dbReference type="PROSITE" id="PS51873"/>
    </source>
</evidence>
<dbReference type="GO" id="GO:0000151">
    <property type="term" value="C:ubiquitin ligase complex"/>
    <property type="evidence" value="ECO:0007669"/>
    <property type="project" value="TreeGrafter"/>
</dbReference>
<evidence type="ECO:0000313" key="20">
    <source>
        <dbReference type="Proteomes" id="UP001146120"/>
    </source>
</evidence>
<evidence type="ECO:0000256" key="9">
    <source>
        <dbReference type="ARBA" id="ARBA00022771"/>
    </source>
</evidence>
<evidence type="ECO:0000313" key="19">
    <source>
        <dbReference type="EMBL" id="DBA01049.1"/>
    </source>
</evidence>
<keyword evidence="13 16" id="KW-0472">Membrane</keyword>
<dbReference type="GO" id="GO:0043130">
    <property type="term" value="F:ubiquitin binding"/>
    <property type="evidence" value="ECO:0007669"/>
    <property type="project" value="TreeGrafter"/>
</dbReference>
<dbReference type="InterPro" id="IPR001841">
    <property type="entry name" value="Znf_RING"/>
</dbReference>
<dbReference type="PANTHER" id="PTHR22770:SF13">
    <property type="entry name" value="RING-TYPE DOMAIN-CONTAINING PROTEIN"/>
    <property type="match status" value="1"/>
</dbReference>
<keyword evidence="7" id="KW-0479">Metal-binding</keyword>
<comment type="catalytic activity">
    <reaction evidence="1">
        <text>[E2 ubiquitin-conjugating enzyme]-S-ubiquitinyl-L-cysteine + [acceptor protein]-L-lysine = [E2 ubiquitin-conjugating enzyme]-L-cysteine + [acceptor protein]-N(6)-ubiquitinyl-L-lysine.</text>
        <dbReference type="EC" id="2.3.2.31"/>
    </reaction>
</comment>
<dbReference type="GO" id="GO:0061630">
    <property type="term" value="F:ubiquitin protein ligase activity"/>
    <property type="evidence" value="ECO:0007669"/>
    <property type="project" value="UniProtKB-EC"/>
</dbReference>
<keyword evidence="9 14" id="KW-0863">Zinc-finger</keyword>
<dbReference type="PROSITE" id="PS00518">
    <property type="entry name" value="ZF_RING_1"/>
    <property type="match status" value="1"/>
</dbReference>
<dbReference type="CDD" id="cd20335">
    <property type="entry name" value="BRcat_RBR"/>
    <property type="match status" value="1"/>
</dbReference>
<evidence type="ECO:0000256" key="4">
    <source>
        <dbReference type="ARBA" id="ARBA00012251"/>
    </source>
</evidence>
<dbReference type="InterPro" id="IPR051628">
    <property type="entry name" value="LUBAC_E3_Ligases"/>
</dbReference>
<dbReference type="SUPFAM" id="SSF57850">
    <property type="entry name" value="RING/U-box"/>
    <property type="match status" value="4"/>
</dbReference>
<dbReference type="EC" id="2.3.2.31" evidence="4"/>
<evidence type="ECO:0000259" key="17">
    <source>
        <dbReference type="PROSITE" id="PS50089"/>
    </source>
</evidence>
<dbReference type="PROSITE" id="PS51873">
    <property type="entry name" value="TRIAD"/>
    <property type="match status" value="1"/>
</dbReference>
<feature type="transmembrane region" description="Helical" evidence="16">
    <location>
        <begin position="626"/>
        <end position="651"/>
    </location>
</feature>
<dbReference type="InterPro" id="IPR047548">
    <property type="entry name" value="Rcat_RBR_RNF14"/>
</dbReference>
<dbReference type="NCBIfam" id="TIGR01053">
    <property type="entry name" value="LSD1"/>
    <property type="match status" value="1"/>
</dbReference>
<sequence>MTHQTAVDALLDDVARPSWASDSSDQQTQWTALDVEADGAARHYLLTQVVSRLNADVDALNHAAGWTWLLQQVQHLPVVPKSEDARLLAQIQSLSARPLLPGAVVDVVDIVIDELNVAEREQSLSQASRPSASQWPRLSVTPTPTPTASHDGWGRESGVAYAPMALSPRSSFALSISSYLTVAMEDTFYCFICFEHVPQAQGFHLSSCGHCFCRPCLVMYLENKINDGQVLPACFYEDDDGDTCGAEVALEDIHAVVSADSWAKYNRFKLQRQHHDARQCPSCGHAEVYPDGDVNPACECPVCHATFCFFHSNAHVGKTCTKYEKRLLKAEKLNRALISKIAKPCPGCNHPVEKSGGCNHMRCIACQTHFCWLCGAQVENTTFPDHFKWWNVAGCPGAQMTATDPEHLNVSWTSRILRGFYIIVLGLPVSVLALMSTILSWPFERFRRSVDGDFGAGIRWWMQRWMCAVMLPIGIAVAIVVLPVLGVIIAKDEITRGARDSWACLGRLVIDASEFPCAGCGQPLQISDGDTHTKCQACTTINCRRCQREGDTIDHRFEWWNVRACRVRRINRGCVAPAIDVVWLGAIIVIGAAPATVMTLVMWPWASCRTYFHFKFTVAFNWSLRKIMSVVAAIFLGVCMVVGAVCMLLALPIRALRRIWQAVRALREELRRPRGAEMTVDAMLRVLWLSIVTS</sequence>
<dbReference type="PANTHER" id="PTHR22770">
    <property type="entry name" value="UBIQUITIN CONJUGATING ENZYME 7 INTERACTING PROTEIN-RELATED"/>
    <property type="match status" value="1"/>
</dbReference>
<keyword evidence="11" id="KW-0862">Zinc</keyword>
<gene>
    <name evidence="19" type="ORF">N0F65_002659</name>
</gene>
<keyword evidence="8" id="KW-0677">Repeat</keyword>
<evidence type="ECO:0000256" key="15">
    <source>
        <dbReference type="SAM" id="MobiDB-lite"/>
    </source>
</evidence>
<reference evidence="19" key="1">
    <citation type="submission" date="2022-11" db="EMBL/GenBank/DDBJ databases">
        <authorList>
            <person name="Morgan W.R."/>
            <person name="Tartar A."/>
        </authorList>
    </citation>
    <scope>NUCLEOTIDE SEQUENCE</scope>
    <source>
        <strain evidence="19">ARSEF 373</strain>
    </source>
</reference>
<evidence type="ECO:0000256" key="16">
    <source>
        <dbReference type="SAM" id="Phobius"/>
    </source>
</evidence>
<evidence type="ECO:0000256" key="12">
    <source>
        <dbReference type="ARBA" id="ARBA00022989"/>
    </source>
</evidence>
<dbReference type="InterPro" id="IPR044066">
    <property type="entry name" value="TRIAD_supradom"/>
</dbReference>
<dbReference type="InterPro" id="IPR013083">
    <property type="entry name" value="Znf_RING/FYVE/PHD"/>
</dbReference>
<evidence type="ECO:0000256" key="10">
    <source>
        <dbReference type="ARBA" id="ARBA00022786"/>
    </source>
</evidence>
<evidence type="ECO:0000256" key="1">
    <source>
        <dbReference type="ARBA" id="ARBA00001798"/>
    </source>
</evidence>
<dbReference type="GO" id="GO:0031090">
    <property type="term" value="C:organelle membrane"/>
    <property type="evidence" value="ECO:0007669"/>
    <property type="project" value="UniProtKB-ARBA"/>
</dbReference>
<dbReference type="InterPro" id="IPR017907">
    <property type="entry name" value="Znf_RING_CS"/>
</dbReference>
<evidence type="ECO:0000256" key="2">
    <source>
        <dbReference type="ARBA" id="ARBA00004167"/>
    </source>
</evidence>
<keyword evidence="5" id="KW-0808">Transferase</keyword>
<accession>A0AAV2Z6N6</accession>
<dbReference type="GO" id="GO:0008270">
    <property type="term" value="F:zinc ion binding"/>
    <property type="evidence" value="ECO:0007669"/>
    <property type="project" value="UniProtKB-KW"/>
</dbReference>
<evidence type="ECO:0000256" key="13">
    <source>
        <dbReference type="ARBA" id="ARBA00023136"/>
    </source>
</evidence>
<proteinExistence type="predicted"/>
<dbReference type="Gene3D" id="3.30.40.10">
    <property type="entry name" value="Zinc/RING finger domain, C3HC4 (zinc finger)"/>
    <property type="match status" value="1"/>
</dbReference>
<protein>
    <recommendedName>
        <fullName evidence="4">RBR-type E3 ubiquitin transferase</fullName>
        <ecNumber evidence="4">2.3.2.31</ecNumber>
    </recommendedName>
</protein>
<feature type="domain" description="RING-type" evidence="18">
    <location>
        <begin position="186"/>
        <end position="393"/>
    </location>
</feature>
<feature type="transmembrane region" description="Helical" evidence="16">
    <location>
        <begin position="420"/>
        <end position="443"/>
    </location>
</feature>
<name>A0AAV2Z6N6_9STRA</name>
<dbReference type="FunFam" id="3.30.40.10:FF:000051">
    <property type="entry name" value="RBR-type E3 ubiquitin transferase"/>
    <property type="match status" value="1"/>
</dbReference>
<keyword evidence="10" id="KW-0833">Ubl conjugation pathway</keyword>
<dbReference type="AlphaFoldDB" id="A0AAV2Z6N6"/>
<evidence type="ECO:0000256" key="3">
    <source>
        <dbReference type="ARBA" id="ARBA00004906"/>
    </source>
</evidence>
<comment type="pathway">
    <text evidence="3">Protein modification; protein ubiquitination.</text>
</comment>
<dbReference type="EMBL" id="DAKRPA010000054">
    <property type="protein sequence ID" value="DBA01049.1"/>
    <property type="molecule type" value="Genomic_DNA"/>
</dbReference>
<dbReference type="GO" id="GO:0005737">
    <property type="term" value="C:cytoplasm"/>
    <property type="evidence" value="ECO:0007669"/>
    <property type="project" value="UniProtKB-ARBA"/>
</dbReference>
<dbReference type="SMART" id="SM00184">
    <property type="entry name" value="RING"/>
    <property type="match status" value="1"/>
</dbReference>
<keyword evidence="6 16" id="KW-0812">Transmembrane</keyword>
<evidence type="ECO:0000256" key="8">
    <source>
        <dbReference type="ARBA" id="ARBA00022737"/>
    </source>
</evidence>
<keyword evidence="12 16" id="KW-1133">Transmembrane helix</keyword>
<evidence type="ECO:0000256" key="11">
    <source>
        <dbReference type="ARBA" id="ARBA00022833"/>
    </source>
</evidence>
<dbReference type="CDD" id="cd20354">
    <property type="entry name" value="Rcat_RBR_RNF14"/>
    <property type="match status" value="1"/>
</dbReference>
<comment type="subcellular location">
    <subcellularLocation>
        <location evidence="2">Membrane</location>
        <topology evidence="2">Single-pass membrane protein</topology>
    </subcellularLocation>
</comment>
<feature type="transmembrane region" description="Helical" evidence="16">
    <location>
        <begin position="463"/>
        <end position="489"/>
    </location>
</feature>
<organism evidence="19 20">
    <name type="scientific">Lagenidium giganteum</name>
    <dbReference type="NCBI Taxonomy" id="4803"/>
    <lineage>
        <taxon>Eukaryota</taxon>
        <taxon>Sar</taxon>
        <taxon>Stramenopiles</taxon>
        <taxon>Oomycota</taxon>
        <taxon>Peronosporomycetes</taxon>
        <taxon>Pythiales</taxon>
        <taxon>Pythiaceae</taxon>
    </lineage>
</organism>
<evidence type="ECO:0000256" key="5">
    <source>
        <dbReference type="ARBA" id="ARBA00022679"/>
    </source>
</evidence>